<keyword evidence="2" id="KW-1185">Reference proteome</keyword>
<organism evidence="1 2">
    <name type="scientific">Neobacillus bataviensis</name>
    <dbReference type="NCBI Taxonomy" id="220685"/>
    <lineage>
        <taxon>Bacteria</taxon>
        <taxon>Bacillati</taxon>
        <taxon>Bacillota</taxon>
        <taxon>Bacilli</taxon>
        <taxon>Bacillales</taxon>
        <taxon>Bacillaceae</taxon>
        <taxon>Neobacillus</taxon>
    </lineage>
</organism>
<gene>
    <name evidence="1" type="ORF">FB550_12141</name>
</gene>
<evidence type="ECO:0000313" key="1">
    <source>
        <dbReference type="EMBL" id="TWD91599.1"/>
    </source>
</evidence>
<accession>A0A561CK78</accession>
<dbReference type="EMBL" id="VIVN01000021">
    <property type="protein sequence ID" value="TWD91599.1"/>
    <property type="molecule type" value="Genomic_DNA"/>
</dbReference>
<dbReference type="Proteomes" id="UP000319671">
    <property type="component" value="Unassembled WGS sequence"/>
</dbReference>
<reference evidence="1 2" key="1">
    <citation type="submission" date="2019-06" db="EMBL/GenBank/DDBJ databases">
        <title>Sorghum-associated microbial communities from plants grown in Nebraska, USA.</title>
        <authorList>
            <person name="Schachtman D."/>
        </authorList>
    </citation>
    <scope>NUCLEOTIDE SEQUENCE [LARGE SCALE GENOMIC DNA]</scope>
    <source>
        <strain evidence="1 2">2482</strain>
    </source>
</reference>
<protein>
    <submittedName>
        <fullName evidence="1">Uncharacterized protein</fullName>
    </submittedName>
</protein>
<dbReference type="AlphaFoldDB" id="A0A561CK78"/>
<comment type="caution">
    <text evidence="1">The sequence shown here is derived from an EMBL/GenBank/DDBJ whole genome shotgun (WGS) entry which is preliminary data.</text>
</comment>
<evidence type="ECO:0000313" key="2">
    <source>
        <dbReference type="Proteomes" id="UP000319671"/>
    </source>
</evidence>
<sequence>MHVQAPTYDVLTHKSFPSFESGRPTFFFLDLKVMFLYFLSSNIFKDTVMGFLREGGSAVFFIPTNVNIANMKINSPDHTSAVNLGPTFLKGINVYGKKTQGFGQQTADDTLTVVPIHIVWDDDVVDSPNIKQNFL</sequence>
<proteinExistence type="predicted"/>
<name>A0A561CK78_9BACI</name>